<name>A0ABT4W391_9RHOB</name>
<accession>A0ABT4W391</accession>
<protein>
    <submittedName>
        <fullName evidence="2">Hint domain-containing protein</fullName>
    </submittedName>
</protein>
<dbReference type="Pfam" id="PF13403">
    <property type="entry name" value="Hint_2"/>
    <property type="match status" value="1"/>
</dbReference>
<dbReference type="EMBL" id="JAQIIO010000004">
    <property type="protein sequence ID" value="MDA5094450.1"/>
    <property type="molecule type" value="Genomic_DNA"/>
</dbReference>
<sequence>MIPARHLINGHTITQEECGSVTYYHLLFDRHEVIYGEGAPSKSFHPGHQGLAAVNDASREELFNMFPELRTAPNSYGTTARMVLRGFEARALGVAM</sequence>
<feature type="domain" description="Hedgehog/Intein (Hint)" evidence="1">
    <location>
        <begin position="2"/>
        <end position="48"/>
    </location>
</feature>
<gene>
    <name evidence="2" type="ORF">O2N63_10170</name>
</gene>
<evidence type="ECO:0000313" key="2">
    <source>
        <dbReference type="EMBL" id="MDA5094450.1"/>
    </source>
</evidence>
<keyword evidence="3" id="KW-1185">Reference proteome</keyword>
<dbReference type="RefSeq" id="WP_271054147.1">
    <property type="nucleotide sequence ID" value="NZ_JAQIIO010000004.1"/>
</dbReference>
<evidence type="ECO:0000259" key="1">
    <source>
        <dbReference type="Pfam" id="PF13403"/>
    </source>
</evidence>
<dbReference type="InterPro" id="IPR028992">
    <property type="entry name" value="Hedgehog/Intein_dom"/>
</dbReference>
<comment type="caution">
    <text evidence="2">The sequence shown here is derived from an EMBL/GenBank/DDBJ whole genome shotgun (WGS) entry which is preliminary data.</text>
</comment>
<organism evidence="2 3">
    <name type="scientific">Aliiroseovarius salicola</name>
    <dbReference type="NCBI Taxonomy" id="3009082"/>
    <lineage>
        <taxon>Bacteria</taxon>
        <taxon>Pseudomonadati</taxon>
        <taxon>Pseudomonadota</taxon>
        <taxon>Alphaproteobacteria</taxon>
        <taxon>Rhodobacterales</taxon>
        <taxon>Paracoccaceae</taxon>
        <taxon>Aliiroseovarius</taxon>
    </lineage>
</organism>
<reference evidence="2 3" key="1">
    <citation type="submission" date="2023-01" db="EMBL/GenBank/DDBJ databases">
        <authorList>
            <person name="Yoon J.-W."/>
        </authorList>
    </citation>
    <scope>NUCLEOTIDE SEQUENCE [LARGE SCALE GENOMIC DNA]</scope>
    <source>
        <strain evidence="2 3">KMU-50</strain>
    </source>
</reference>
<dbReference type="Proteomes" id="UP001528040">
    <property type="component" value="Unassembled WGS sequence"/>
</dbReference>
<proteinExistence type="predicted"/>
<evidence type="ECO:0000313" key="3">
    <source>
        <dbReference type="Proteomes" id="UP001528040"/>
    </source>
</evidence>